<accession>A0A2W1LQ35</accession>
<keyword evidence="5" id="KW-1185">Reference proteome</keyword>
<dbReference type="InterPro" id="IPR009057">
    <property type="entry name" value="Homeodomain-like_sf"/>
</dbReference>
<gene>
    <name evidence="4" type="ORF">DNH61_03930</name>
</gene>
<feature type="domain" description="HTH tetR-type" evidence="3">
    <location>
        <begin position="2"/>
        <end position="62"/>
    </location>
</feature>
<protein>
    <recommendedName>
        <fullName evidence="3">HTH tetR-type domain-containing protein</fullName>
    </recommendedName>
</protein>
<evidence type="ECO:0000313" key="5">
    <source>
        <dbReference type="Proteomes" id="UP000249522"/>
    </source>
</evidence>
<dbReference type="GO" id="GO:0003677">
    <property type="term" value="F:DNA binding"/>
    <property type="evidence" value="ECO:0007669"/>
    <property type="project" value="UniProtKB-UniRule"/>
</dbReference>
<comment type="caution">
    <text evidence="4">The sequence shown here is derived from an EMBL/GenBank/DDBJ whole genome shotgun (WGS) entry which is preliminary data.</text>
</comment>
<evidence type="ECO:0000256" key="2">
    <source>
        <dbReference type="PROSITE-ProRule" id="PRU00335"/>
    </source>
</evidence>
<dbReference type="Pfam" id="PF00440">
    <property type="entry name" value="TetR_N"/>
    <property type="match status" value="1"/>
</dbReference>
<dbReference type="PRINTS" id="PR00455">
    <property type="entry name" value="HTHTETR"/>
</dbReference>
<dbReference type="PROSITE" id="PS01081">
    <property type="entry name" value="HTH_TETR_1"/>
    <property type="match status" value="1"/>
</dbReference>
<reference evidence="4 5" key="1">
    <citation type="submission" date="2018-06" db="EMBL/GenBank/DDBJ databases">
        <title>Paenibacillus imtechensis sp. nov.</title>
        <authorList>
            <person name="Pinnaka A.K."/>
            <person name="Singh H."/>
            <person name="Kaur M."/>
        </authorList>
    </citation>
    <scope>NUCLEOTIDE SEQUENCE [LARGE SCALE GENOMIC DNA]</scope>
    <source>
        <strain evidence="4 5">SMB1</strain>
    </source>
</reference>
<dbReference type="AlphaFoldDB" id="A0A2W1LQ35"/>
<dbReference type="PANTHER" id="PTHR43479:SF22">
    <property type="entry name" value="TRANSCRIPTIONAL REGULATOR, TETR FAMILY"/>
    <property type="match status" value="1"/>
</dbReference>
<keyword evidence="1 2" id="KW-0238">DNA-binding</keyword>
<proteinExistence type="predicted"/>
<dbReference type="Proteomes" id="UP000249522">
    <property type="component" value="Unassembled WGS sequence"/>
</dbReference>
<evidence type="ECO:0000259" key="3">
    <source>
        <dbReference type="PROSITE" id="PS50977"/>
    </source>
</evidence>
<organism evidence="4 5">
    <name type="scientific">Paenibacillus sambharensis</name>
    <dbReference type="NCBI Taxonomy" id="1803190"/>
    <lineage>
        <taxon>Bacteria</taxon>
        <taxon>Bacillati</taxon>
        <taxon>Bacillota</taxon>
        <taxon>Bacilli</taxon>
        <taxon>Bacillales</taxon>
        <taxon>Paenibacillaceae</taxon>
        <taxon>Paenibacillus</taxon>
    </lineage>
</organism>
<dbReference type="InterPro" id="IPR050624">
    <property type="entry name" value="HTH-type_Tx_Regulator"/>
</dbReference>
<dbReference type="EMBL" id="QKRB01000031">
    <property type="protein sequence ID" value="PZD97052.1"/>
    <property type="molecule type" value="Genomic_DNA"/>
</dbReference>
<dbReference type="InterPro" id="IPR001647">
    <property type="entry name" value="HTH_TetR"/>
</dbReference>
<dbReference type="PANTHER" id="PTHR43479">
    <property type="entry name" value="ACREF/ENVCD OPERON REPRESSOR-RELATED"/>
    <property type="match status" value="1"/>
</dbReference>
<dbReference type="SUPFAM" id="SSF46689">
    <property type="entry name" value="Homeodomain-like"/>
    <property type="match status" value="1"/>
</dbReference>
<dbReference type="InterPro" id="IPR023772">
    <property type="entry name" value="DNA-bd_HTH_TetR-type_CS"/>
</dbReference>
<dbReference type="PROSITE" id="PS50977">
    <property type="entry name" value="HTH_TETR_2"/>
    <property type="match status" value="1"/>
</dbReference>
<sequence>MNPKKKLILDSALSCFIRKGYHASSIQEIAEEAGIAKGLVYFYFKSKEDLLHSCLKYHFERITVEVKRQLDTDDLSPRERLSGMLSYMFTNSAEHSDLIKILMREQAIHVNDELAAFFVQMRMNSLHIFSDLIIGIYGEDSRTYAIDAASILQAMCNEYTFYLLFNNNFSEADHLVAYIMDRLDDIVLGMTARGGKPLIDYSSIGSSHDEIVRYFEGEKSGWAGPIADFKVQLDKIKINEEQREELASSIQILEAEFGSETPNKMVIKGMLAYIRSLDLKQLQEPSDRLEIVLNQLK</sequence>
<evidence type="ECO:0000313" key="4">
    <source>
        <dbReference type="EMBL" id="PZD97052.1"/>
    </source>
</evidence>
<dbReference type="RefSeq" id="WP_111145379.1">
    <property type="nucleotide sequence ID" value="NZ_QKRB01000031.1"/>
</dbReference>
<feature type="DNA-binding region" description="H-T-H motif" evidence="2">
    <location>
        <begin position="25"/>
        <end position="44"/>
    </location>
</feature>
<dbReference type="OrthoDB" id="9812993at2"/>
<evidence type="ECO:0000256" key="1">
    <source>
        <dbReference type="ARBA" id="ARBA00023125"/>
    </source>
</evidence>
<dbReference type="Gene3D" id="1.10.357.10">
    <property type="entry name" value="Tetracycline Repressor, domain 2"/>
    <property type="match status" value="1"/>
</dbReference>
<name>A0A2W1LQ35_9BACL</name>